<evidence type="ECO:0000256" key="1">
    <source>
        <dbReference type="SAM" id="MobiDB-lite"/>
    </source>
</evidence>
<dbReference type="AlphaFoldDB" id="A0A4Z0YM32"/>
<reference evidence="3 4" key="1">
    <citation type="submission" date="2019-03" db="EMBL/GenBank/DDBJ databases">
        <title>Draft genome sequence of Xylaria hypoxylon DSM 108379, a ubiquitous saprotrophic-parasitic fungi on hardwood.</title>
        <authorList>
            <person name="Buettner E."/>
            <person name="Leonhardt S."/>
            <person name="Gebauer A.M."/>
            <person name="Liers C."/>
            <person name="Hofrichter M."/>
            <person name="Kellner H."/>
        </authorList>
    </citation>
    <scope>NUCLEOTIDE SEQUENCE [LARGE SCALE GENOMIC DNA]</scope>
    <source>
        <strain evidence="3 4">DSM 108379</strain>
    </source>
</reference>
<feature type="compositionally biased region" description="Polar residues" evidence="1">
    <location>
        <begin position="37"/>
        <end position="46"/>
    </location>
</feature>
<feature type="signal peptide" evidence="2">
    <location>
        <begin position="1"/>
        <end position="18"/>
    </location>
</feature>
<keyword evidence="4" id="KW-1185">Reference proteome</keyword>
<accession>A0A4Z0YM32</accession>
<dbReference type="Proteomes" id="UP000297716">
    <property type="component" value="Unassembled WGS sequence"/>
</dbReference>
<feature type="chain" id="PRO_5021431228" evidence="2">
    <location>
        <begin position="19"/>
        <end position="105"/>
    </location>
</feature>
<sequence>MQSKAFIVSLFLAATVAAAPATEKGIGSGSGRPDFPSNENSFNNVGNGIGKDTENNPVVGNDIGSHNGNGNTIGSNNQLTGDNKFLNDFLNVNYGAMSEQISQAP</sequence>
<protein>
    <submittedName>
        <fullName evidence="3">Uncharacterized protein</fullName>
    </submittedName>
</protein>
<proteinExistence type="predicted"/>
<dbReference type="EMBL" id="SKBN01000271">
    <property type="protein sequence ID" value="TGJ79663.1"/>
    <property type="molecule type" value="Genomic_DNA"/>
</dbReference>
<dbReference type="OrthoDB" id="4767588at2759"/>
<evidence type="ECO:0000313" key="3">
    <source>
        <dbReference type="EMBL" id="TGJ79663.1"/>
    </source>
</evidence>
<feature type="region of interest" description="Disordered" evidence="1">
    <location>
        <begin position="22"/>
        <end position="78"/>
    </location>
</feature>
<evidence type="ECO:0000256" key="2">
    <source>
        <dbReference type="SAM" id="SignalP"/>
    </source>
</evidence>
<organism evidence="3 4">
    <name type="scientific">Xylaria hypoxylon</name>
    <dbReference type="NCBI Taxonomy" id="37992"/>
    <lineage>
        <taxon>Eukaryota</taxon>
        <taxon>Fungi</taxon>
        <taxon>Dikarya</taxon>
        <taxon>Ascomycota</taxon>
        <taxon>Pezizomycotina</taxon>
        <taxon>Sordariomycetes</taxon>
        <taxon>Xylariomycetidae</taxon>
        <taxon>Xylariales</taxon>
        <taxon>Xylariaceae</taxon>
        <taxon>Xylaria</taxon>
    </lineage>
</organism>
<name>A0A4Z0YM32_9PEZI</name>
<comment type="caution">
    <text evidence="3">The sequence shown here is derived from an EMBL/GenBank/DDBJ whole genome shotgun (WGS) entry which is preliminary data.</text>
</comment>
<feature type="compositionally biased region" description="Polar residues" evidence="1">
    <location>
        <begin position="64"/>
        <end position="78"/>
    </location>
</feature>
<evidence type="ECO:0000313" key="4">
    <source>
        <dbReference type="Proteomes" id="UP000297716"/>
    </source>
</evidence>
<keyword evidence="2" id="KW-0732">Signal</keyword>
<gene>
    <name evidence="3" type="ORF">E0Z10_g9106</name>
</gene>